<accession>A0ABP0P2D8</accession>
<dbReference type="Proteomes" id="UP001642484">
    <property type="component" value="Unassembled WGS sequence"/>
</dbReference>
<proteinExistence type="predicted"/>
<name>A0ABP0P2D8_9DINO</name>
<evidence type="ECO:0000313" key="2">
    <source>
        <dbReference type="Proteomes" id="UP001642484"/>
    </source>
</evidence>
<protein>
    <submittedName>
        <fullName evidence="1">Uncharacterized protein</fullName>
    </submittedName>
</protein>
<comment type="caution">
    <text evidence="1">The sequence shown here is derived from an EMBL/GenBank/DDBJ whole genome shotgun (WGS) entry which is preliminary data.</text>
</comment>
<reference evidence="1 2" key="1">
    <citation type="submission" date="2024-02" db="EMBL/GenBank/DDBJ databases">
        <authorList>
            <person name="Chen Y."/>
            <person name="Shah S."/>
            <person name="Dougan E. K."/>
            <person name="Thang M."/>
            <person name="Chan C."/>
        </authorList>
    </citation>
    <scope>NUCLEOTIDE SEQUENCE [LARGE SCALE GENOMIC DNA]</scope>
</reference>
<organism evidence="1 2">
    <name type="scientific">Durusdinium trenchii</name>
    <dbReference type="NCBI Taxonomy" id="1381693"/>
    <lineage>
        <taxon>Eukaryota</taxon>
        <taxon>Sar</taxon>
        <taxon>Alveolata</taxon>
        <taxon>Dinophyceae</taxon>
        <taxon>Suessiales</taxon>
        <taxon>Symbiodiniaceae</taxon>
        <taxon>Durusdinium</taxon>
    </lineage>
</organism>
<gene>
    <name evidence="1" type="ORF">CCMP2556_LOCUS34240</name>
</gene>
<sequence length="333" mass="36825">MIQLLTPEAMRSQPASASCWTDLANVLLARWSEASPTGLTASLQVLPVHLMAAPNALRQALLTAGEVNPFAFRQLSWQQLCAVLQAWDTCRVPIPLALRLLWVVAADPYVVCFKPKQLVKACRLASAEDLQDVELPEEVSPDSSSLALEWWDRWLRSVLSNALGWPFCREALRQALAWQRFARRRRLPNEVPVACAVKVLQAVVRQLGLRLQKAEVPTELLLELLELEQTGLEEEISNELTRRIQSSLGDGQQPVLPMATAVALANGMTPVPCPRGSLLWGGVVESIAAQLTSTRQVDAFGACDPRPDLWDAVAQLKAGSWQGLELKFRRPFS</sequence>
<dbReference type="EMBL" id="CAXAMN010022472">
    <property type="protein sequence ID" value="CAK9069637.1"/>
    <property type="molecule type" value="Genomic_DNA"/>
</dbReference>
<keyword evidence="2" id="KW-1185">Reference proteome</keyword>
<evidence type="ECO:0000313" key="1">
    <source>
        <dbReference type="EMBL" id="CAK9069637.1"/>
    </source>
</evidence>